<accession>A0ABD5PZG6</accession>
<feature type="transmembrane region" description="Helical" evidence="1">
    <location>
        <begin position="6"/>
        <end position="37"/>
    </location>
</feature>
<proteinExistence type="predicted"/>
<organism evidence="2 3">
    <name type="scientific">Halorussus aquaticus</name>
    <dbReference type="NCBI Taxonomy" id="2953748"/>
    <lineage>
        <taxon>Archaea</taxon>
        <taxon>Methanobacteriati</taxon>
        <taxon>Methanobacteriota</taxon>
        <taxon>Stenosarchaea group</taxon>
        <taxon>Halobacteria</taxon>
        <taxon>Halobacteriales</taxon>
        <taxon>Haladaptataceae</taxon>
        <taxon>Halorussus</taxon>
    </lineage>
</organism>
<evidence type="ECO:0000256" key="1">
    <source>
        <dbReference type="SAM" id="Phobius"/>
    </source>
</evidence>
<dbReference type="PANTHER" id="PTHR39165">
    <property type="entry name" value="IG HYPOTHETICAL 17883"/>
    <property type="match status" value="1"/>
</dbReference>
<dbReference type="EMBL" id="JBHSHT010000001">
    <property type="protein sequence ID" value="MFC4823708.1"/>
    <property type="molecule type" value="Genomic_DNA"/>
</dbReference>
<keyword evidence="1" id="KW-0472">Membrane</keyword>
<name>A0ABD5PZG6_9EURY</name>
<dbReference type="Pfam" id="PF04306">
    <property type="entry name" value="DUF456"/>
    <property type="match status" value="1"/>
</dbReference>
<feature type="transmembrane region" description="Helical" evidence="1">
    <location>
        <begin position="49"/>
        <end position="73"/>
    </location>
</feature>
<keyword evidence="3" id="KW-1185">Reference proteome</keyword>
<dbReference type="RefSeq" id="WP_254270297.1">
    <property type="nucleotide sequence ID" value="NZ_CP100401.1"/>
</dbReference>
<dbReference type="PANTHER" id="PTHR39165:SF1">
    <property type="entry name" value="DUF456 DOMAIN-CONTAINING PROTEIN"/>
    <property type="match status" value="1"/>
</dbReference>
<gene>
    <name evidence="2" type="ORF">ACFO9K_05500</name>
</gene>
<feature type="transmembrane region" description="Helical" evidence="1">
    <location>
        <begin position="93"/>
        <end position="116"/>
    </location>
</feature>
<keyword evidence="1" id="KW-1133">Transmembrane helix</keyword>
<dbReference type="AlphaFoldDB" id="A0ABD5PZG6"/>
<sequence length="158" mass="15807">MDPFVLVALGILFAGVVGSVVPLVPGAGLSLVGIYLYWWSTGYAEPGPWALLAFTVVGVAAIVADQFGGALAASAGGASTKTVVVATIVSVPLLFVAGPVGLVLGVAGVVFVAELYRTRSAEQGTRAAVFAAVGVLGSALVQLVVTLSLLVAFLFVAF</sequence>
<keyword evidence="1" id="KW-0812">Transmembrane</keyword>
<comment type="caution">
    <text evidence="2">The sequence shown here is derived from an EMBL/GenBank/DDBJ whole genome shotgun (WGS) entry which is preliminary data.</text>
</comment>
<evidence type="ECO:0000313" key="2">
    <source>
        <dbReference type="EMBL" id="MFC4823708.1"/>
    </source>
</evidence>
<dbReference type="GeneID" id="73046969"/>
<dbReference type="Proteomes" id="UP001595945">
    <property type="component" value="Unassembled WGS sequence"/>
</dbReference>
<evidence type="ECO:0000313" key="3">
    <source>
        <dbReference type="Proteomes" id="UP001595945"/>
    </source>
</evidence>
<dbReference type="InterPro" id="IPR007403">
    <property type="entry name" value="DUF456"/>
</dbReference>
<reference evidence="2 3" key="1">
    <citation type="journal article" date="2019" name="Int. J. Syst. Evol. Microbiol.">
        <title>The Global Catalogue of Microorganisms (GCM) 10K type strain sequencing project: providing services to taxonomists for standard genome sequencing and annotation.</title>
        <authorList>
            <consortium name="The Broad Institute Genomics Platform"/>
            <consortium name="The Broad Institute Genome Sequencing Center for Infectious Disease"/>
            <person name="Wu L."/>
            <person name="Ma J."/>
        </authorList>
    </citation>
    <scope>NUCLEOTIDE SEQUENCE [LARGE SCALE GENOMIC DNA]</scope>
    <source>
        <strain evidence="2 3">XZYJ18</strain>
    </source>
</reference>
<feature type="transmembrane region" description="Helical" evidence="1">
    <location>
        <begin position="128"/>
        <end position="156"/>
    </location>
</feature>
<protein>
    <submittedName>
        <fullName evidence="2">DUF456 domain-containing protein</fullName>
    </submittedName>
</protein>